<dbReference type="Gene3D" id="3.10.129.10">
    <property type="entry name" value="Hotdog Thioesterase"/>
    <property type="match status" value="1"/>
</dbReference>
<sequence length="243" mass="27218">MQNPGVYDFTHKIATYEVGEQSTLTLSSLLRLCQQASEEHLAALDLPYERLKRDGFVFLFVRTHITLIGLPGHGETISITTKPCGVSGAQFYRSFDLRSAGTSESFAQVLQASVLADSRTHKIQRPKLFLQYGVDPGGKPETILTRLALPEELPPLGERPIRYSDLDYNGHLNNAVYADILCDFLPGGMFGTQISELQIDYHSEALYGETLKLYGEKRGSEIWFRGVHERGLSFEASLVVQRY</sequence>
<evidence type="ECO:0000259" key="1">
    <source>
        <dbReference type="Pfam" id="PF01643"/>
    </source>
</evidence>
<organism evidence="3 4">
    <name type="scientific">Candidatus Gallacutalibacter pullicola</name>
    <dbReference type="NCBI Taxonomy" id="2840830"/>
    <lineage>
        <taxon>Bacteria</taxon>
        <taxon>Bacillati</taxon>
        <taxon>Bacillota</taxon>
        <taxon>Clostridia</taxon>
        <taxon>Eubacteriales</taxon>
        <taxon>Candidatus Gallacutalibacter</taxon>
    </lineage>
</organism>
<dbReference type="InterPro" id="IPR029069">
    <property type="entry name" value="HotDog_dom_sf"/>
</dbReference>
<dbReference type="Pfam" id="PF01643">
    <property type="entry name" value="Acyl-ACP_TE"/>
    <property type="match status" value="1"/>
</dbReference>
<proteinExistence type="predicted"/>
<feature type="domain" description="Acyl-ACP thioesterase-like C-terminal" evidence="2">
    <location>
        <begin position="160"/>
        <end position="221"/>
    </location>
</feature>
<name>A0A9D1J1W0_9FIRM</name>
<dbReference type="Proteomes" id="UP000886785">
    <property type="component" value="Unassembled WGS sequence"/>
</dbReference>
<comment type="caution">
    <text evidence="3">The sequence shown here is derived from an EMBL/GenBank/DDBJ whole genome shotgun (WGS) entry which is preliminary data.</text>
</comment>
<gene>
    <name evidence="3" type="ORF">IAA54_10110</name>
</gene>
<evidence type="ECO:0000259" key="2">
    <source>
        <dbReference type="Pfam" id="PF20791"/>
    </source>
</evidence>
<dbReference type="InterPro" id="IPR049427">
    <property type="entry name" value="Acyl-ACP_TE_C"/>
</dbReference>
<feature type="domain" description="Acyl-ACP thioesterase N-terminal hotdog" evidence="1">
    <location>
        <begin position="6"/>
        <end position="125"/>
    </location>
</feature>
<dbReference type="Pfam" id="PF20791">
    <property type="entry name" value="Acyl-ACP_TE_C"/>
    <property type="match status" value="1"/>
</dbReference>
<evidence type="ECO:0000313" key="3">
    <source>
        <dbReference type="EMBL" id="HIR58011.1"/>
    </source>
</evidence>
<dbReference type="GO" id="GO:0006633">
    <property type="term" value="P:fatty acid biosynthetic process"/>
    <property type="evidence" value="ECO:0007669"/>
    <property type="project" value="InterPro"/>
</dbReference>
<dbReference type="AlphaFoldDB" id="A0A9D1J1W0"/>
<dbReference type="InterPro" id="IPR002864">
    <property type="entry name" value="Acyl-ACP_thioesterase_NHD"/>
</dbReference>
<dbReference type="GO" id="GO:0016790">
    <property type="term" value="F:thiolester hydrolase activity"/>
    <property type="evidence" value="ECO:0007669"/>
    <property type="project" value="InterPro"/>
</dbReference>
<accession>A0A9D1J1W0</accession>
<protein>
    <submittedName>
        <fullName evidence="3">Acyl-ACP thioesterase</fullName>
    </submittedName>
</protein>
<dbReference type="SUPFAM" id="SSF54637">
    <property type="entry name" value="Thioesterase/thiol ester dehydrase-isomerase"/>
    <property type="match status" value="2"/>
</dbReference>
<evidence type="ECO:0000313" key="4">
    <source>
        <dbReference type="Proteomes" id="UP000886785"/>
    </source>
</evidence>
<reference evidence="3" key="1">
    <citation type="submission" date="2020-10" db="EMBL/GenBank/DDBJ databases">
        <authorList>
            <person name="Gilroy R."/>
        </authorList>
    </citation>
    <scope>NUCLEOTIDE SEQUENCE</scope>
    <source>
        <strain evidence="3">ChiSjej1B19-7085</strain>
    </source>
</reference>
<dbReference type="EMBL" id="DVHF01000126">
    <property type="protein sequence ID" value="HIR58011.1"/>
    <property type="molecule type" value="Genomic_DNA"/>
</dbReference>
<reference evidence="3" key="2">
    <citation type="journal article" date="2021" name="PeerJ">
        <title>Extensive microbial diversity within the chicken gut microbiome revealed by metagenomics and culture.</title>
        <authorList>
            <person name="Gilroy R."/>
            <person name="Ravi A."/>
            <person name="Getino M."/>
            <person name="Pursley I."/>
            <person name="Horton D.L."/>
            <person name="Alikhan N.F."/>
            <person name="Baker D."/>
            <person name="Gharbi K."/>
            <person name="Hall N."/>
            <person name="Watson M."/>
            <person name="Adriaenssens E.M."/>
            <person name="Foster-Nyarko E."/>
            <person name="Jarju S."/>
            <person name="Secka A."/>
            <person name="Antonio M."/>
            <person name="Oren A."/>
            <person name="Chaudhuri R.R."/>
            <person name="La Ragione R."/>
            <person name="Hildebrand F."/>
            <person name="Pallen M.J."/>
        </authorList>
    </citation>
    <scope>NUCLEOTIDE SEQUENCE</scope>
    <source>
        <strain evidence="3">ChiSjej1B19-7085</strain>
    </source>
</reference>